<sequence>MMEYITSDGLKLYYEKSGTGQPCIYLHGGPGYWSKSFQYFSEDLLEKDLELVYLDQRGCGRSEHSPAQNYSLNRLIDDMEELRIFLGFDNWYVIGHSFGGILAVNYAYRFPERTKGIILTNATLNMLDSFEHQIHKGSEQLGINKEALQRNNIDEFMKKFNSILSMLIEKETYFNFQFVQLENKKFLDKIDAGLNSDPKFQQYVFSSKEFFQDFTLLTPKIKVPVLIIAGEFDDAVGPVYQNFKFENSTIRVLKSGHHPYIEDRENFRDVISEFVQV</sequence>
<evidence type="ECO:0000313" key="4">
    <source>
        <dbReference type="EMBL" id="MCU9612715.1"/>
    </source>
</evidence>
<dbReference type="PANTHER" id="PTHR43798">
    <property type="entry name" value="MONOACYLGLYCEROL LIPASE"/>
    <property type="match status" value="1"/>
</dbReference>
<dbReference type="Proteomes" id="UP001209318">
    <property type="component" value="Unassembled WGS sequence"/>
</dbReference>
<dbReference type="InterPro" id="IPR002410">
    <property type="entry name" value="Peptidase_S33"/>
</dbReference>
<dbReference type="AlphaFoldDB" id="A0AAE3LLS9"/>
<comment type="similarity">
    <text evidence="1">Belongs to the peptidase S33 family.</text>
</comment>
<protein>
    <submittedName>
        <fullName evidence="4">Alpha/beta hydrolase</fullName>
    </submittedName>
</protein>
<dbReference type="GO" id="GO:0006508">
    <property type="term" value="P:proteolysis"/>
    <property type="evidence" value="ECO:0007669"/>
    <property type="project" value="InterPro"/>
</dbReference>
<dbReference type="RefSeq" id="WP_263071898.1">
    <property type="nucleotide sequence ID" value="NZ_JAOUSF010000001.1"/>
</dbReference>
<evidence type="ECO:0000259" key="3">
    <source>
        <dbReference type="Pfam" id="PF00561"/>
    </source>
</evidence>
<reference evidence="4" key="1">
    <citation type="submission" date="2022-10" db="EMBL/GenBank/DDBJ databases">
        <title>Description of Fervidibacillus gen. nov. in the family Fervidibacillaceae fam. nov. with two species, Fervidibacillus albus sp. nov., and Fervidibacillus halotolerans sp. nov., isolated from tidal flat sediments.</title>
        <authorList>
            <person name="Kwon K.K."/>
            <person name="Yang S.-H."/>
        </authorList>
    </citation>
    <scope>NUCLEOTIDE SEQUENCE</scope>
    <source>
        <strain evidence="4">JCM 19140</strain>
    </source>
</reference>
<gene>
    <name evidence="4" type="ORF">OEV98_03935</name>
</gene>
<keyword evidence="5" id="KW-1185">Reference proteome</keyword>
<evidence type="ECO:0000313" key="5">
    <source>
        <dbReference type="Proteomes" id="UP001209318"/>
    </source>
</evidence>
<dbReference type="InterPro" id="IPR029058">
    <property type="entry name" value="AB_hydrolase_fold"/>
</dbReference>
<dbReference type="Pfam" id="PF00561">
    <property type="entry name" value="Abhydrolase_1"/>
    <property type="match status" value="1"/>
</dbReference>
<organism evidence="4 5">
    <name type="scientific">Perspicuibacillus lycopersici</name>
    <dbReference type="NCBI Taxonomy" id="1325689"/>
    <lineage>
        <taxon>Bacteria</taxon>
        <taxon>Bacillati</taxon>
        <taxon>Bacillota</taxon>
        <taxon>Bacilli</taxon>
        <taxon>Bacillales</taxon>
        <taxon>Bacillaceae</taxon>
        <taxon>Perspicuibacillus</taxon>
    </lineage>
</organism>
<proteinExistence type="inferred from homology"/>
<dbReference type="SUPFAM" id="SSF53474">
    <property type="entry name" value="alpha/beta-Hydrolases"/>
    <property type="match status" value="1"/>
</dbReference>
<dbReference type="Gene3D" id="3.40.50.1820">
    <property type="entry name" value="alpha/beta hydrolase"/>
    <property type="match status" value="1"/>
</dbReference>
<comment type="caution">
    <text evidence="4">The sequence shown here is derived from an EMBL/GenBank/DDBJ whole genome shotgun (WGS) entry which is preliminary data.</text>
</comment>
<dbReference type="PRINTS" id="PR00111">
    <property type="entry name" value="ABHYDROLASE"/>
</dbReference>
<accession>A0AAE3LLS9</accession>
<evidence type="ECO:0000256" key="2">
    <source>
        <dbReference type="ARBA" id="ARBA00022801"/>
    </source>
</evidence>
<dbReference type="EMBL" id="JAOUSF010000001">
    <property type="protein sequence ID" value="MCU9612715.1"/>
    <property type="molecule type" value="Genomic_DNA"/>
</dbReference>
<dbReference type="InterPro" id="IPR000073">
    <property type="entry name" value="AB_hydrolase_1"/>
</dbReference>
<feature type="domain" description="AB hydrolase-1" evidence="3">
    <location>
        <begin position="24"/>
        <end position="263"/>
    </location>
</feature>
<dbReference type="InterPro" id="IPR050266">
    <property type="entry name" value="AB_hydrolase_sf"/>
</dbReference>
<keyword evidence="2 4" id="KW-0378">Hydrolase</keyword>
<dbReference type="GO" id="GO:0004177">
    <property type="term" value="F:aminopeptidase activity"/>
    <property type="evidence" value="ECO:0007669"/>
    <property type="project" value="UniProtKB-EC"/>
</dbReference>
<dbReference type="PRINTS" id="PR00793">
    <property type="entry name" value="PROAMNOPTASE"/>
</dbReference>
<name>A0AAE3LLS9_9BACI</name>
<evidence type="ECO:0000256" key="1">
    <source>
        <dbReference type="ARBA" id="ARBA00010088"/>
    </source>
</evidence>